<evidence type="ECO:0000256" key="1">
    <source>
        <dbReference type="SAM" id="MobiDB-lite"/>
    </source>
</evidence>
<protein>
    <submittedName>
        <fullName evidence="4">Glycine-rich protein</fullName>
    </submittedName>
</protein>
<keyword evidence="3" id="KW-1185">Reference proteome</keyword>
<organism evidence="4">
    <name type="scientific">Gongylonema pulchrum</name>
    <dbReference type="NCBI Taxonomy" id="637853"/>
    <lineage>
        <taxon>Eukaryota</taxon>
        <taxon>Metazoa</taxon>
        <taxon>Ecdysozoa</taxon>
        <taxon>Nematoda</taxon>
        <taxon>Chromadorea</taxon>
        <taxon>Rhabditida</taxon>
        <taxon>Spirurina</taxon>
        <taxon>Spiruromorpha</taxon>
        <taxon>Spiruroidea</taxon>
        <taxon>Gongylonematidae</taxon>
        <taxon>Gongylonema</taxon>
    </lineage>
</organism>
<dbReference type="Proteomes" id="UP000271098">
    <property type="component" value="Unassembled WGS sequence"/>
</dbReference>
<name>A0A183D5V4_9BILA</name>
<evidence type="ECO:0000313" key="3">
    <source>
        <dbReference type="Proteomes" id="UP000271098"/>
    </source>
</evidence>
<feature type="region of interest" description="Disordered" evidence="1">
    <location>
        <begin position="1"/>
        <end position="80"/>
    </location>
</feature>
<dbReference type="WBParaSite" id="GPUH_0000410201-mRNA-1">
    <property type="protein sequence ID" value="GPUH_0000410201-mRNA-1"/>
    <property type="gene ID" value="GPUH_0000410201"/>
</dbReference>
<sequence>MIQPETELGNTRNIQVPKMPSQVRSNDESGQDFNKGSSARHGESHNARQEPWIPENQESNGPAEFSNRAGSRTGGGIPFLSENFAAHGARNRAEMNEGGFNSGFGNSGVGFLGGGFGFQQNSGVSLPFGLGNIGVSSGVGVGK</sequence>
<reference evidence="2 3" key="2">
    <citation type="submission" date="2018-11" db="EMBL/GenBank/DDBJ databases">
        <authorList>
            <consortium name="Pathogen Informatics"/>
        </authorList>
    </citation>
    <scope>NUCLEOTIDE SEQUENCE [LARGE SCALE GENOMIC DNA]</scope>
</reference>
<reference evidence="4" key="1">
    <citation type="submission" date="2016-06" db="UniProtKB">
        <authorList>
            <consortium name="WormBaseParasite"/>
        </authorList>
    </citation>
    <scope>IDENTIFICATION</scope>
</reference>
<evidence type="ECO:0000313" key="2">
    <source>
        <dbReference type="EMBL" id="VDK42516.1"/>
    </source>
</evidence>
<dbReference type="EMBL" id="UYRT01007463">
    <property type="protein sequence ID" value="VDK42516.1"/>
    <property type="molecule type" value="Genomic_DNA"/>
</dbReference>
<accession>A0A183D5V4</accession>
<evidence type="ECO:0000313" key="4">
    <source>
        <dbReference type="WBParaSite" id="GPUH_0000410201-mRNA-1"/>
    </source>
</evidence>
<dbReference type="AlphaFoldDB" id="A0A183D5V4"/>
<proteinExistence type="predicted"/>
<gene>
    <name evidence="2" type="ORF">GPUH_LOCUS4095</name>
</gene>